<proteinExistence type="predicted"/>
<organism evidence="1 2">
    <name type="scientific">Ralstonia condita</name>
    <dbReference type="NCBI Taxonomy" id="3058600"/>
    <lineage>
        <taxon>Bacteria</taxon>
        <taxon>Pseudomonadati</taxon>
        <taxon>Pseudomonadota</taxon>
        <taxon>Betaproteobacteria</taxon>
        <taxon>Burkholderiales</taxon>
        <taxon>Burkholderiaceae</taxon>
        <taxon>Ralstonia</taxon>
    </lineage>
</organism>
<protein>
    <recommendedName>
        <fullName evidence="3">BON domain-containing protein</fullName>
    </recommendedName>
</protein>
<keyword evidence="2" id="KW-1185">Reference proteome</keyword>
<sequence>MIALASPHAHRANALPAPPLVEDTLAEAFLPDAVSSALSDHALAVLARTAADWFTPSVAKYLGVRTGHGRIRLAGHIADARPLAYLKTALLRLPGVSGLDLLITVEPPSGLPLDDAATARRPLAG</sequence>
<name>A0ABM9J1X1_9RALS</name>
<dbReference type="RefSeq" id="WP_316655656.1">
    <property type="nucleotide sequence ID" value="NZ_CATYWO010000001.1"/>
</dbReference>
<evidence type="ECO:0008006" key="3">
    <source>
        <dbReference type="Google" id="ProtNLM"/>
    </source>
</evidence>
<accession>A0ABM9J1X1</accession>
<gene>
    <name evidence="1" type="ORF">LMG7141_00932</name>
</gene>
<evidence type="ECO:0000313" key="2">
    <source>
        <dbReference type="Proteomes" id="UP001189616"/>
    </source>
</evidence>
<comment type="caution">
    <text evidence="1">The sequence shown here is derived from an EMBL/GenBank/DDBJ whole genome shotgun (WGS) entry which is preliminary data.</text>
</comment>
<dbReference type="Proteomes" id="UP001189616">
    <property type="component" value="Unassembled WGS sequence"/>
</dbReference>
<dbReference type="EMBL" id="CATYWO010000001">
    <property type="protein sequence ID" value="CAJ0779798.1"/>
    <property type="molecule type" value="Genomic_DNA"/>
</dbReference>
<reference evidence="1 2" key="1">
    <citation type="submission" date="2023-07" db="EMBL/GenBank/DDBJ databases">
        <authorList>
            <person name="Peeters C."/>
        </authorList>
    </citation>
    <scope>NUCLEOTIDE SEQUENCE [LARGE SCALE GENOMIC DNA]</scope>
    <source>
        <strain evidence="1 2">LMG 7141</strain>
    </source>
</reference>
<evidence type="ECO:0000313" key="1">
    <source>
        <dbReference type="EMBL" id="CAJ0779798.1"/>
    </source>
</evidence>